<sequence length="335" mass="36413">MIRHMTRRAALGALAAAAVATGWAGLPAPARAADYPADRLTIIVPFNPGGSADRMARAIAQFLPEELGVPVTVVNRPGGSGALGHTYFLQQPDDGSTALVSPVNPYLISNILRDQGMLDWDAFKFVNGQWQDYYVLLVPKDEPYQSFKELVDFIKENPGEASSAIIAGDGGHLSTLIMLEQLGLPSDAINFITYDGGGPMRTALAGDQVTMSVISGLGSDVIKDDVRALAVFRTEPHALWDAPLINDALADYGVEIPVLAADLRTFTVQTSFAEEHPETYQMLVDAYHRMLDRDDFKAFIGESQIAGDWMGPEATKASLDESYATFEKYIDRLEE</sequence>
<dbReference type="InterPro" id="IPR042100">
    <property type="entry name" value="Bug_dom1"/>
</dbReference>
<name>A0A8B2NI98_9HYPH</name>
<keyword evidence="4" id="KW-1185">Reference proteome</keyword>
<accession>A0A8B2NI98</accession>
<dbReference type="CDD" id="cd07012">
    <property type="entry name" value="PBP2_Bug_TTT"/>
    <property type="match status" value="1"/>
</dbReference>
<dbReference type="OrthoDB" id="8970543at2"/>
<dbReference type="Gene3D" id="3.40.190.150">
    <property type="entry name" value="Bordetella uptake gene, domain 1"/>
    <property type="match status" value="1"/>
</dbReference>
<proteinExistence type="inferred from homology"/>
<dbReference type="InterPro" id="IPR006311">
    <property type="entry name" value="TAT_signal"/>
</dbReference>
<evidence type="ECO:0000313" key="3">
    <source>
        <dbReference type="EMBL" id="RAH97764.1"/>
    </source>
</evidence>
<dbReference type="Proteomes" id="UP000249590">
    <property type="component" value="Unassembled WGS sequence"/>
</dbReference>
<dbReference type="RefSeq" id="WP_111351610.1">
    <property type="nucleotide sequence ID" value="NZ_QHHQ01000008.1"/>
</dbReference>
<dbReference type="PIRSF" id="PIRSF017082">
    <property type="entry name" value="YflP"/>
    <property type="match status" value="1"/>
</dbReference>
<feature type="signal peptide" evidence="2">
    <location>
        <begin position="1"/>
        <end position="32"/>
    </location>
</feature>
<protein>
    <submittedName>
        <fullName evidence="3">Tripartite tricarboxylate transporter substrate binding protein</fullName>
    </submittedName>
</protein>
<organism evidence="3 4">
    <name type="scientific">Acuticoccus sediminis</name>
    <dbReference type="NCBI Taxonomy" id="2184697"/>
    <lineage>
        <taxon>Bacteria</taxon>
        <taxon>Pseudomonadati</taxon>
        <taxon>Pseudomonadota</taxon>
        <taxon>Alphaproteobacteria</taxon>
        <taxon>Hyphomicrobiales</taxon>
        <taxon>Amorphaceae</taxon>
        <taxon>Acuticoccus</taxon>
    </lineage>
</organism>
<dbReference type="PROSITE" id="PS51318">
    <property type="entry name" value="TAT"/>
    <property type="match status" value="1"/>
</dbReference>
<dbReference type="EMBL" id="QHHQ01000008">
    <property type="protein sequence ID" value="RAH97764.1"/>
    <property type="molecule type" value="Genomic_DNA"/>
</dbReference>
<dbReference type="SUPFAM" id="SSF53850">
    <property type="entry name" value="Periplasmic binding protein-like II"/>
    <property type="match status" value="1"/>
</dbReference>
<evidence type="ECO:0000256" key="2">
    <source>
        <dbReference type="SAM" id="SignalP"/>
    </source>
</evidence>
<dbReference type="Pfam" id="PF03401">
    <property type="entry name" value="TctC"/>
    <property type="match status" value="1"/>
</dbReference>
<evidence type="ECO:0000313" key="4">
    <source>
        <dbReference type="Proteomes" id="UP000249590"/>
    </source>
</evidence>
<gene>
    <name evidence="3" type="ORF">DLJ53_28405</name>
</gene>
<keyword evidence="2" id="KW-0732">Signal</keyword>
<dbReference type="InterPro" id="IPR005064">
    <property type="entry name" value="BUG"/>
</dbReference>
<comment type="similarity">
    <text evidence="1">Belongs to the UPF0065 (bug) family.</text>
</comment>
<reference evidence="3 4" key="1">
    <citation type="submission" date="2018-05" db="EMBL/GenBank/DDBJ databases">
        <title>Acuticoccus sediminis sp. nov., isolated from deep-sea sediment of Indian Ocean.</title>
        <authorList>
            <person name="Liu X."/>
            <person name="Lai Q."/>
            <person name="Du Y."/>
            <person name="Sun F."/>
            <person name="Zhang X."/>
            <person name="Wang S."/>
            <person name="Shao Z."/>
        </authorList>
    </citation>
    <scope>NUCLEOTIDE SEQUENCE [LARGE SCALE GENOMIC DNA]</scope>
    <source>
        <strain evidence="3 4">PTG4-2</strain>
    </source>
</reference>
<dbReference type="PANTHER" id="PTHR42928">
    <property type="entry name" value="TRICARBOXYLATE-BINDING PROTEIN"/>
    <property type="match status" value="1"/>
</dbReference>
<dbReference type="AlphaFoldDB" id="A0A8B2NI98"/>
<comment type="caution">
    <text evidence="3">The sequence shown here is derived from an EMBL/GenBank/DDBJ whole genome shotgun (WGS) entry which is preliminary data.</text>
</comment>
<dbReference type="Gene3D" id="3.40.190.10">
    <property type="entry name" value="Periplasmic binding protein-like II"/>
    <property type="match status" value="1"/>
</dbReference>
<feature type="chain" id="PRO_5032576423" evidence="2">
    <location>
        <begin position="33"/>
        <end position="335"/>
    </location>
</feature>
<evidence type="ECO:0000256" key="1">
    <source>
        <dbReference type="ARBA" id="ARBA00006987"/>
    </source>
</evidence>
<dbReference type="PANTHER" id="PTHR42928:SF5">
    <property type="entry name" value="BLR1237 PROTEIN"/>
    <property type="match status" value="1"/>
</dbReference>